<comment type="subcellular location">
    <subcellularLocation>
        <location evidence="1">Cell outer membrane</location>
    </subcellularLocation>
</comment>
<evidence type="ECO:0000259" key="7">
    <source>
        <dbReference type="Pfam" id="PF14322"/>
    </source>
</evidence>
<evidence type="ECO:0000256" key="3">
    <source>
        <dbReference type="ARBA" id="ARBA00022729"/>
    </source>
</evidence>
<evidence type="ECO:0000256" key="2">
    <source>
        <dbReference type="ARBA" id="ARBA00006275"/>
    </source>
</evidence>
<proteinExistence type="inferred from homology"/>
<feature type="domain" description="RagB/SusD" evidence="6">
    <location>
        <begin position="347"/>
        <end position="502"/>
    </location>
</feature>
<accession>A0ABT1SZS8</accession>
<dbReference type="RefSeq" id="WP_256537965.1">
    <property type="nucleotide sequence ID" value="NZ_JANHOH010000001.1"/>
</dbReference>
<dbReference type="PROSITE" id="PS51257">
    <property type="entry name" value="PROKAR_LIPOPROTEIN"/>
    <property type="match status" value="1"/>
</dbReference>
<keyword evidence="4" id="KW-0472">Membrane</keyword>
<reference evidence="8 9" key="1">
    <citation type="submission" date="2022-07" db="EMBL/GenBank/DDBJ databases">
        <title>Mucilaginibacter sp. JC4.</title>
        <authorList>
            <person name="Le V."/>
            <person name="Ko S.-R."/>
            <person name="Ahn C.-Y."/>
            <person name="Oh H.-M."/>
        </authorList>
    </citation>
    <scope>NUCLEOTIDE SEQUENCE [LARGE SCALE GENOMIC DNA]</scope>
    <source>
        <strain evidence="8 9">JC4</strain>
    </source>
</reference>
<keyword evidence="5" id="KW-0998">Cell outer membrane</keyword>
<evidence type="ECO:0000313" key="8">
    <source>
        <dbReference type="EMBL" id="MCQ6957772.1"/>
    </source>
</evidence>
<dbReference type="EMBL" id="JANHOH010000001">
    <property type="protein sequence ID" value="MCQ6957772.1"/>
    <property type="molecule type" value="Genomic_DNA"/>
</dbReference>
<evidence type="ECO:0000256" key="4">
    <source>
        <dbReference type="ARBA" id="ARBA00023136"/>
    </source>
</evidence>
<evidence type="ECO:0000256" key="5">
    <source>
        <dbReference type="ARBA" id="ARBA00023237"/>
    </source>
</evidence>
<dbReference type="InterPro" id="IPR033985">
    <property type="entry name" value="SusD-like_N"/>
</dbReference>
<dbReference type="Pfam" id="PF14322">
    <property type="entry name" value="SusD-like_3"/>
    <property type="match status" value="1"/>
</dbReference>
<organism evidence="8 9">
    <name type="scientific">Mucilaginibacter aquariorum</name>
    <dbReference type="NCBI Taxonomy" id="2967225"/>
    <lineage>
        <taxon>Bacteria</taxon>
        <taxon>Pseudomonadati</taxon>
        <taxon>Bacteroidota</taxon>
        <taxon>Sphingobacteriia</taxon>
        <taxon>Sphingobacteriales</taxon>
        <taxon>Sphingobacteriaceae</taxon>
        <taxon>Mucilaginibacter</taxon>
    </lineage>
</organism>
<dbReference type="Gene3D" id="1.25.40.390">
    <property type="match status" value="1"/>
</dbReference>
<evidence type="ECO:0000256" key="1">
    <source>
        <dbReference type="ARBA" id="ARBA00004442"/>
    </source>
</evidence>
<dbReference type="Pfam" id="PF07980">
    <property type="entry name" value="SusD_RagB"/>
    <property type="match status" value="1"/>
</dbReference>
<name>A0ABT1SZS8_9SPHI</name>
<gene>
    <name evidence="8" type="ORF">NPE20_07385</name>
</gene>
<keyword evidence="3" id="KW-0732">Signal</keyword>
<dbReference type="InterPro" id="IPR011990">
    <property type="entry name" value="TPR-like_helical_dom_sf"/>
</dbReference>
<dbReference type="Proteomes" id="UP001204376">
    <property type="component" value="Unassembled WGS sequence"/>
</dbReference>
<sequence>MKNIYKLSIFLCFLAITSCKKDFLDLTDPTRKTADKFYQTEDQVQQAVSGAYSSLQDHVNSQYVFAEMSSDNTTIQLNPSDRGQTDRVEAFEFWNVTATNVNIADLYNQSYNALYNINVALSKIEGVTAISDKKKAQFKGELQFMRAYYYFNLVRYFGPVVLMTEPLVNSSDAFKTVRSPENEIYAQIVKDLTDAAANLPLKSEYTGADIGRASKGAALGLLGKVYLTMKDYPKAESTLRQILPLGYILVNDYASVFDPNNKNNSESLFEIQYQGGNNLGEWSSFIYTFAPRGSDGAVTGFPTSRPTGWNIPTKNIIAEFEPNDKRKVVSLKEGYTNAGGTFVAIPFVNKYNHPHTIEGRTDDNWPVLRYSDVLLMLAEAINEQSGPGNAYQYINLVRSRAGLPGLSGLNQETFRTAIRHERRVELAFENDRWFDLKRAFTNAQMVLILNAHGQAEKAAPTVDRGGVPFTGNDYKFDGYEALYPIPDRQRFLDNNLTQNPGY</sequence>
<keyword evidence="9" id="KW-1185">Reference proteome</keyword>
<evidence type="ECO:0000313" key="9">
    <source>
        <dbReference type="Proteomes" id="UP001204376"/>
    </source>
</evidence>
<comment type="similarity">
    <text evidence="2">Belongs to the SusD family.</text>
</comment>
<evidence type="ECO:0000259" key="6">
    <source>
        <dbReference type="Pfam" id="PF07980"/>
    </source>
</evidence>
<dbReference type="SUPFAM" id="SSF48452">
    <property type="entry name" value="TPR-like"/>
    <property type="match status" value="1"/>
</dbReference>
<dbReference type="InterPro" id="IPR012944">
    <property type="entry name" value="SusD_RagB_dom"/>
</dbReference>
<feature type="domain" description="SusD-like N-terminal" evidence="7">
    <location>
        <begin position="22"/>
        <end position="227"/>
    </location>
</feature>
<comment type="caution">
    <text evidence="8">The sequence shown here is derived from an EMBL/GenBank/DDBJ whole genome shotgun (WGS) entry which is preliminary data.</text>
</comment>
<protein>
    <submittedName>
        <fullName evidence="8">RagB/SusD family nutrient uptake outer membrane protein</fullName>
    </submittedName>
</protein>
<dbReference type="CDD" id="cd08977">
    <property type="entry name" value="SusD"/>
    <property type="match status" value="1"/>
</dbReference>